<name>C6T6P4_SOYBN</name>
<dbReference type="AlphaFoldDB" id="C6T6P4"/>
<dbReference type="EMBL" id="BT093111">
    <property type="protein sequence ID" value="ACU17486.1"/>
    <property type="molecule type" value="mRNA"/>
</dbReference>
<feature type="non-terminal residue" evidence="1">
    <location>
        <position position="41"/>
    </location>
</feature>
<sequence>MSMGASKPTSSAVWLYKLYLVDYIQPACLDRNMLFDSLIHK</sequence>
<reference evidence="1" key="1">
    <citation type="submission" date="2009-08" db="EMBL/GenBank/DDBJ databases">
        <authorList>
            <person name="Cheung F."/>
            <person name="Xiao Y."/>
            <person name="Chan A."/>
            <person name="Moskal W."/>
            <person name="Town C.D."/>
        </authorList>
    </citation>
    <scope>NUCLEOTIDE SEQUENCE</scope>
</reference>
<evidence type="ECO:0000313" key="1">
    <source>
        <dbReference type="EMBL" id="ACU17486.1"/>
    </source>
</evidence>
<protein>
    <submittedName>
        <fullName evidence="1">Uncharacterized protein</fullName>
    </submittedName>
</protein>
<proteinExistence type="evidence at transcript level"/>
<accession>C6T6P4</accession>
<organism evidence="1">
    <name type="scientific">Glycine max</name>
    <name type="common">Soybean</name>
    <name type="synonym">Glycine hispida</name>
    <dbReference type="NCBI Taxonomy" id="3847"/>
    <lineage>
        <taxon>Eukaryota</taxon>
        <taxon>Viridiplantae</taxon>
        <taxon>Streptophyta</taxon>
        <taxon>Embryophyta</taxon>
        <taxon>Tracheophyta</taxon>
        <taxon>Spermatophyta</taxon>
        <taxon>Magnoliopsida</taxon>
        <taxon>eudicotyledons</taxon>
        <taxon>Gunneridae</taxon>
        <taxon>Pentapetalae</taxon>
        <taxon>rosids</taxon>
        <taxon>fabids</taxon>
        <taxon>Fabales</taxon>
        <taxon>Fabaceae</taxon>
        <taxon>Papilionoideae</taxon>
        <taxon>50 kb inversion clade</taxon>
        <taxon>NPAAA clade</taxon>
        <taxon>indigoferoid/millettioid clade</taxon>
        <taxon>Phaseoleae</taxon>
        <taxon>Glycine</taxon>
        <taxon>Glycine subgen. Soja</taxon>
    </lineage>
</organism>